<evidence type="ECO:0000256" key="5">
    <source>
        <dbReference type="ARBA" id="ARBA00022553"/>
    </source>
</evidence>
<feature type="region of interest" description="Disordered" evidence="10">
    <location>
        <begin position="72"/>
        <end position="98"/>
    </location>
</feature>
<evidence type="ECO:0000256" key="10">
    <source>
        <dbReference type="SAM" id="MobiDB-lite"/>
    </source>
</evidence>
<dbReference type="PANTHER" id="PTHR13589:SF6">
    <property type="entry name" value="CREB-REGULATED TRANSCRIPTION COACTIVATOR 2"/>
    <property type="match status" value="1"/>
</dbReference>
<evidence type="ECO:0000259" key="12">
    <source>
        <dbReference type="Pfam" id="PF12885"/>
    </source>
</evidence>
<protein>
    <submittedName>
        <fullName evidence="13">Uncharacterized protein</fullName>
    </submittedName>
</protein>
<feature type="compositionally biased region" description="Low complexity" evidence="10">
    <location>
        <begin position="261"/>
        <end position="274"/>
    </location>
</feature>
<feature type="domain" description="Transducer of regulated CREB activity N-terminal" evidence="11">
    <location>
        <begin position="14"/>
        <end position="68"/>
    </location>
</feature>
<feature type="compositionally biased region" description="Low complexity" evidence="10">
    <location>
        <begin position="549"/>
        <end position="567"/>
    </location>
</feature>
<feature type="compositionally biased region" description="Low complexity" evidence="10">
    <location>
        <begin position="307"/>
        <end position="341"/>
    </location>
</feature>
<evidence type="ECO:0000256" key="6">
    <source>
        <dbReference type="ARBA" id="ARBA00023015"/>
    </source>
</evidence>
<evidence type="ECO:0000313" key="13">
    <source>
        <dbReference type="EMBL" id="KAG8430983.1"/>
    </source>
</evidence>
<keyword evidence="5" id="KW-0597">Phosphoprotein</keyword>
<keyword evidence="14" id="KW-1185">Reference proteome</keyword>
<dbReference type="GO" id="GO:0045944">
    <property type="term" value="P:positive regulation of transcription by RNA polymerase II"/>
    <property type="evidence" value="ECO:0007669"/>
    <property type="project" value="TreeGrafter"/>
</dbReference>
<keyword evidence="6" id="KW-0805">Transcription regulation</keyword>
<evidence type="ECO:0000256" key="2">
    <source>
        <dbReference type="ARBA" id="ARBA00004496"/>
    </source>
</evidence>
<dbReference type="InterPro" id="IPR024783">
    <property type="entry name" value="TORC_N"/>
</dbReference>
<evidence type="ECO:0000256" key="9">
    <source>
        <dbReference type="ARBA" id="ARBA00023242"/>
    </source>
</evidence>
<feature type="region of interest" description="Disordered" evidence="10">
    <location>
        <begin position="446"/>
        <end position="567"/>
    </location>
</feature>
<feature type="compositionally biased region" description="Polar residues" evidence="10">
    <location>
        <begin position="515"/>
        <end position="529"/>
    </location>
</feature>
<dbReference type="OrthoDB" id="8947034at2759"/>
<feature type="compositionally biased region" description="Polar residues" evidence="10">
    <location>
        <begin position="72"/>
        <end position="82"/>
    </location>
</feature>
<reference evidence="13" key="1">
    <citation type="thesis" date="2020" institute="ProQuest LLC" country="789 East Eisenhower Parkway, Ann Arbor, MI, USA">
        <title>Comparative Genomics and Chromosome Evolution.</title>
        <authorList>
            <person name="Mudd A.B."/>
        </authorList>
    </citation>
    <scope>NUCLEOTIDE SEQUENCE</scope>
    <source>
        <strain evidence="13">Female2</strain>
        <tissue evidence="13">Blood</tissue>
    </source>
</reference>
<keyword evidence="4" id="KW-0963">Cytoplasm</keyword>
<comment type="subcellular location">
    <subcellularLocation>
        <location evidence="2">Cytoplasm</location>
    </subcellularLocation>
    <subcellularLocation>
        <location evidence="1">Nucleus</location>
    </subcellularLocation>
</comment>
<accession>A0A8T2IGK4</accession>
<evidence type="ECO:0000256" key="8">
    <source>
        <dbReference type="ARBA" id="ARBA00023163"/>
    </source>
</evidence>
<proteinExistence type="inferred from homology"/>
<gene>
    <name evidence="13" type="ORF">GDO86_019611</name>
</gene>
<evidence type="ECO:0000313" key="14">
    <source>
        <dbReference type="Proteomes" id="UP000812440"/>
    </source>
</evidence>
<dbReference type="InterPro" id="IPR024784">
    <property type="entry name" value="TORC_M"/>
</dbReference>
<feature type="compositionally biased region" description="Low complexity" evidence="10">
    <location>
        <begin position="530"/>
        <end position="541"/>
    </location>
</feature>
<keyword evidence="9" id="KW-0539">Nucleus</keyword>
<dbReference type="GO" id="GO:0051289">
    <property type="term" value="P:protein homotetramerization"/>
    <property type="evidence" value="ECO:0007669"/>
    <property type="project" value="InterPro"/>
</dbReference>
<evidence type="ECO:0000259" key="11">
    <source>
        <dbReference type="Pfam" id="PF12884"/>
    </source>
</evidence>
<feature type="compositionally biased region" description="Polar residues" evidence="10">
    <location>
        <begin position="229"/>
        <end position="238"/>
    </location>
</feature>
<dbReference type="Pfam" id="PF12884">
    <property type="entry name" value="TORC_N"/>
    <property type="match status" value="1"/>
</dbReference>
<dbReference type="GO" id="GO:0008140">
    <property type="term" value="F:cAMP response element binding protein binding"/>
    <property type="evidence" value="ECO:0007669"/>
    <property type="project" value="InterPro"/>
</dbReference>
<feature type="compositionally biased region" description="Low complexity" evidence="10">
    <location>
        <begin position="503"/>
        <end position="514"/>
    </location>
</feature>
<keyword evidence="7" id="KW-0010">Activator</keyword>
<dbReference type="GO" id="GO:0005634">
    <property type="term" value="C:nucleus"/>
    <property type="evidence" value="ECO:0007669"/>
    <property type="project" value="UniProtKB-SubCell"/>
</dbReference>
<dbReference type="GO" id="GO:0005737">
    <property type="term" value="C:cytoplasm"/>
    <property type="evidence" value="ECO:0007669"/>
    <property type="project" value="UniProtKB-SubCell"/>
</dbReference>
<evidence type="ECO:0000256" key="4">
    <source>
        <dbReference type="ARBA" id="ARBA00022490"/>
    </source>
</evidence>
<sequence length="596" mass="65306">MAGANGTGSASNSNPRKFSEKIAIQRQRQAEETAAFEEVMMDINSTRLQMQKLRMAHMRGPYYGGSLPNVNQIGSTTETQGPPHSPLDASRSTRHHGLVERVQRDSRRLMSPLRRYMRQISFLSPYNVSYLSPQQDSTWRRTNSDSALHTSVMNPGSQDPFTSATYGAPLSSRRTAFSFPAVEETLDGSNQLKPCDAKKMLIVAARPKSCEVPGINIFPSAEEVADTPPVSSVLNSGGSLPDLTSLHFPPPLPTPLDPDESGCSSLSGGSSTGNLTSTMTNLGIGLAPDYVLPDFSPSTMQNPLGRSSLQSSLSNPNLHSSLSNPSPTSSHSLSSMYSTPSFPSPVPMNSSPARRVPLSPLTLPLGGDVRRTHQFSPTMSPTLSSITQGVPLDTSKLTGSYHINNASLLHLSPQPPHPPLPQLQKPLHQHSLQPLHQEQLLFPSQQPLHQAHQSQQPLHKLQSSEQLMSPTQPAGQSQISSNQTQQLLHKSQSAVSQSQQMLNQHQSHKNQSQQPMNQSHQLTQPQHFNQSMQHSQQLLHQDSQKTLHQATPDSQQAPPSQPFPASYQQPLLEHYSLNTVSTDLDPCSSKWYQYKH</sequence>
<dbReference type="EMBL" id="JAACNH010000444">
    <property type="protein sequence ID" value="KAG8430983.1"/>
    <property type="molecule type" value="Genomic_DNA"/>
</dbReference>
<dbReference type="Proteomes" id="UP000812440">
    <property type="component" value="Unassembled WGS sequence"/>
</dbReference>
<feature type="compositionally biased region" description="Low complexity" evidence="10">
    <location>
        <begin position="446"/>
        <end position="459"/>
    </location>
</feature>
<dbReference type="Pfam" id="PF12885">
    <property type="entry name" value="TORC_M"/>
    <property type="match status" value="1"/>
</dbReference>
<organism evidence="13 14">
    <name type="scientific">Hymenochirus boettgeri</name>
    <name type="common">Congo dwarf clawed frog</name>
    <dbReference type="NCBI Taxonomy" id="247094"/>
    <lineage>
        <taxon>Eukaryota</taxon>
        <taxon>Metazoa</taxon>
        <taxon>Chordata</taxon>
        <taxon>Craniata</taxon>
        <taxon>Vertebrata</taxon>
        <taxon>Euteleostomi</taxon>
        <taxon>Amphibia</taxon>
        <taxon>Batrachia</taxon>
        <taxon>Anura</taxon>
        <taxon>Pipoidea</taxon>
        <taxon>Pipidae</taxon>
        <taxon>Pipinae</taxon>
        <taxon>Hymenochirus</taxon>
    </lineage>
</organism>
<feature type="domain" description="Transducer of regulated CREB activity middle" evidence="12">
    <location>
        <begin position="141"/>
        <end position="285"/>
    </location>
</feature>
<comment type="caution">
    <text evidence="13">The sequence shown here is derived from an EMBL/GenBank/DDBJ whole genome shotgun (WGS) entry which is preliminary data.</text>
</comment>
<evidence type="ECO:0000256" key="3">
    <source>
        <dbReference type="ARBA" id="ARBA00007167"/>
    </source>
</evidence>
<dbReference type="InterPro" id="IPR024786">
    <property type="entry name" value="TORC"/>
</dbReference>
<keyword evidence="8" id="KW-0804">Transcription</keyword>
<feature type="region of interest" description="Disordered" evidence="10">
    <location>
        <begin position="223"/>
        <end position="274"/>
    </location>
</feature>
<feature type="region of interest" description="Disordered" evidence="10">
    <location>
        <begin position="297"/>
        <end position="357"/>
    </location>
</feature>
<dbReference type="PANTHER" id="PTHR13589">
    <property type="entry name" value="CREB-REGULATED TRANSCRIPTION COACTIVATOR"/>
    <property type="match status" value="1"/>
</dbReference>
<feature type="compositionally biased region" description="Polar residues" evidence="10">
    <location>
        <begin position="461"/>
        <end position="502"/>
    </location>
</feature>
<evidence type="ECO:0000256" key="7">
    <source>
        <dbReference type="ARBA" id="ARBA00023159"/>
    </source>
</evidence>
<dbReference type="AlphaFoldDB" id="A0A8T2IGK4"/>
<comment type="similarity">
    <text evidence="3">Belongs to the TORC family.</text>
</comment>
<evidence type="ECO:0000256" key="1">
    <source>
        <dbReference type="ARBA" id="ARBA00004123"/>
    </source>
</evidence>
<name>A0A8T2IGK4_9PIPI</name>